<dbReference type="Proteomes" id="UP000308149">
    <property type="component" value="Chromosome"/>
</dbReference>
<evidence type="ECO:0008006" key="4">
    <source>
        <dbReference type="Google" id="ProtNLM"/>
    </source>
</evidence>
<feature type="transmembrane region" description="Helical" evidence="1">
    <location>
        <begin position="342"/>
        <end position="360"/>
    </location>
</feature>
<keyword evidence="1" id="KW-0472">Membrane</keyword>
<feature type="transmembrane region" description="Helical" evidence="1">
    <location>
        <begin position="204"/>
        <end position="220"/>
    </location>
</feature>
<feature type="transmembrane region" description="Helical" evidence="1">
    <location>
        <begin position="165"/>
        <end position="184"/>
    </location>
</feature>
<feature type="transmembrane region" description="Helical" evidence="1">
    <location>
        <begin position="65"/>
        <end position="84"/>
    </location>
</feature>
<dbReference type="AlphaFoldDB" id="A0A5B7ZN64"/>
<evidence type="ECO:0000313" key="3">
    <source>
        <dbReference type="Proteomes" id="UP000308149"/>
    </source>
</evidence>
<gene>
    <name evidence="2" type="ORF">FHQ07_00235</name>
</gene>
<feature type="transmembrane region" description="Helical" evidence="1">
    <location>
        <begin position="90"/>
        <end position="107"/>
    </location>
</feature>
<accession>A0A5B7ZN64</accession>
<name>A0A5B7ZN64_9GAMM</name>
<feature type="transmembrane region" description="Helical" evidence="1">
    <location>
        <begin position="12"/>
        <end position="29"/>
    </location>
</feature>
<keyword evidence="3" id="KW-1185">Reference proteome</keyword>
<dbReference type="KEGG" id="thes:FHQ07_00235"/>
<feature type="transmembrane region" description="Helical" evidence="1">
    <location>
        <begin position="119"/>
        <end position="139"/>
    </location>
</feature>
<protein>
    <recommendedName>
        <fullName evidence="4">O-antigen ligase family protein</fullName>
    </recommendedName>
</protein>
<feature type="transmembrane region" description="Helical" evidence="1">
    <location>
        <begin position="35"/>
        <end position="53"/>
    </location>
</feature>
<feature type="transmembrane region" description="Helical" evidence="1">
    <location>
        <begin position="372"/>
        <end position="388"/>
    </location>
</feature>
<feature type="transmembrane region" description="Helical" evidence="1">
    <location>
        <begin position="226"/>
        <end position="243"/>
    </location>
</feature>
<keyword evidence="1" id="KW-0812">Transmembrane</keyword>
<dbReference type="OrthoDB" id="7063071at2"/>
<feature type="transmembrane region" description="Helical" evidence="1">
    <location>
        <begin position="250"/>
        <end position="268"/>
    </location>
</feature>
<reference evidence="2 3" key="1">
    <citation type="submission" date="2019-06" db="EMBL/GenBank/DDBJ databases">
        <title>Thermomonas aquatica sp. nov., isolated from an industrial wastewater treatment plant.</title>
        <authorList>
            <person name="Jeon J.H."/>
            <person name="Park D.-S."/>
        </authorList>
    </citation>
    <scope>NUCLEOTIDE SEQUENCE [LARGE SCALE GENOMIC DNA]</scope>
    <source>
        <strain evidence="2 3">SY21</strain>
    </source>
</reference>
<organism evidence="2 3">
    <name type="scientific">Thermomonas aquatica</name>
    <dbReference type="NCBI Taxonomy" id="2202149"/>
    <lineage>
        <taxon>Bacteria</taxon>
        <taxon>Pseudomonadati</taxon>
        <taxon>Pseudomonadota</taxon>
        <taxon>Gammaproteobacteria</taxon>
        <taxon>Lysobacterales</taxon>
        <taxon>Lysobacteraceae</taxon>
        <taxon>Thermomonas</taxon>
    </lineage>
</organism>
<proteinExistence type="predicted"/>
<keyword evidence="1" id="KW-1133">Transmembrane helix</keyword>
<sequence length="430" mass="47358">MKIRVARLPASTLLRRAALAYLIVWVLSPPLAYGAMWRFIALSAMVTWLLLELAAPRSVLLKPSWPVLGTVVFLGYTAFVEWLVPDAGEISRHFQIWIMFFFLLVGESLGRGRDGDARLCFWLVLLVLPIWSIATLRGIETIAVDVARTISRSSDEARTLAGQGVGGYGFVYTVLLCLPFLAWFATRPRSAAATMGARGWRRRGVMTLLMLNFLLGYLLLLRAGYTIGLVLAAIALCLVLLVRARGGLRLAISLSLSAMLVLLAAFALRPALDGLQGAAAGTEYAAKVRDVRRSLDEDQSTGTVGDRAERYQRSMRLALENPVMGTLTFDHVGKHSAALDRYAQYGFVIGTLFLLLLVYLPWRFVRDRRVPFGPALAFLAVALAFPLLNNVFMSWGLILYVFSRGALAVMGIPLQRERRLGHAPGVPAHA</sequence>
<dbReference type="EMBL" id="CP040871">
    <property type="protein sequence ID" value="QDA55856.1"/>
    <property type="molecule type" value="Genomic_DNA"/>
</dbReference>
<evidence type="ECO:0000256" key="1">
    <source>
        <dbReference type="SAM" id="Phobius"/>
    </source>
</evidence>
<evidence type="ECO:0000313" key="2">
    <source>
        <dbReference type="EMBL" id="QDA55856.1"/>
    </source>
</evidence>